<evidence type="ECO:0000313" key="3">
    <source>
        <dbReference type="WBParaSite" id="GPLIN_001504200"/>
    </source>
</evidence>
<dbReference type="AlphaFoldDB" id="A0A183CQ84"/>
<feature type="compositionally biased region" description="Polar residues" evidence="1">
    <location>
        <begin position="18"/>
        <end position="31"/>
    </location>
</feature>
<keyword evidence="2" id="KW-1185">Reference proteome</keyword>
<protein>
    <submittedName>
        <fullName evidence="3">Uncharacterized protein</fullName>
    </submittedName>
</protein>
<accession>A0A183CQ84</accession>
<evidence type="ECO:0000313" key="2">
    <source>
        <dbReference type="Proteomes" id="UP000050741"/>
    </source>
</evidence>
<feature type="region of interest" description="Disordered" evidence="1">
    <location>
        <begin position="1"/>
        <end position="32"/>
    </location>
</feature>
<feature type="region of interest" description="Disordered" evidence="1">
    <location>
        <begin position="47"/>
        <end position="89"/>
    </location>
</feature>
<proteinExistence type="predicted"/>
<reference evidence="2" key="1">
    <citation type="submission" date="2013-12" db="EMBL/GenBank/DDBJ databases">
        <authorList>
            <person name="Aslett M."/>
        </authorList>
    </citation>
    <scope>NUCLEOTIDE SEQUENCE [LARGE SCALE GENOMIC DNA]</scope>
    <source>
        <strain evidence="2">Lindley</strain>
    </source>
</reference>
<reference evidence="2" key="2">
    <citation type="submission" date="2014-05" db="EMBL/GenBank/DDBJ databases">
        <title>The genome and life-stage specific transcriptomes of Globodera pallida elucidate key aspects of plant parasitism by a cyst nematode.</title>
        <authorList>
            <person name="Cotton J.A."/>
            <person name="Lilley C.J."/>
            <person name="Jones L.M."/>
            <person name="Kikuchi T."/>
            <person name="Reid A.J."/>
            <person name="Thorpe P."/>
            <person name="Tsai I.J."/>
            <person name="Beasley H."/>
            <person name="Blok V."/>
            <person name="Cock P.J.A."/>
            <person name="Van den Akker S.E."/>
            <person name="Holroyd N."/>
            <person name="Hunt M."/>
            <person name="Mantelin S."/>
            <person name="Naghra H."/>
            <person name="Pain A."/>
            <person name="Palomares-Rius J.E."/>
            <person name="Zarowiecki M."/>
            <person name="Berriman M."/>
            <person name="Jones J.T."/>
            <person name="Urwin P.E."/>
        </authorList>
    </citation>
    <scope>NUCLEOTIDE SEQUENCE [LARGE SCALE GENOMIC DNA]</scope>
    <source>
        <strain evidence="2">Lindley</strain>
    </source>
</reference>
<dbReference type="WBParaSite" id="GPLIN_001504200">
    <property type="protein sequence ID" value="GPLIN_001504200"/>
    <property type="gene ID" value="GPLIN_001504200"/>
</dbReference>
<reference evidence="3" key="3">
    <citation type="submission" date="2016-06" db="UniProtKB">
        <authorList>
            <consortium name="WormBaseParasite"/>
        </authorList>
    </citation>
    <scope>IDENTIFICATION</scope>
</reference>
<evidence type="ECO:0000256" key="1">
    <source>
        <dbReference type="SAM" id="MobiDB-lite"/>
    </source>
</evidence>
<name>A0A183CQ84_GLOPA</name>
<sequence>MEKAKSWVVPPERCESGTEGNSATGQHNQPNVWLGRQKGWCCTGRACTSDRPDEPAVAERSVQQQQPPNGVADTGGEQGVSPMPSSLFS</sequence>
<organism evidence="2 3">
    <name type="scientific">Globodera pallida</name>
    <name type="common">Potato cyst nematode worm</name>
    <name type="synonym">Heterodera pallida</name>
    <dbReference type="NCBI Taxonomy" id="36090"/>
    <lineage>
        <taxon>Eukaryota</taxon>
        <taxon>Metazoa</taxon>
        <taxon>Ecdysozoa</taxon>
        <taxon>Nematoda</taxon>
        <taxon>Chromadorea</taxon>
        <taxon>Rhabditida</taxon>
        <taxon>Tylenchina</taxon>
        <taxon>Tylenchomorpha</taxon>
        <taxon>Tylenchoidea</taxon>
        <taxon>Heteroderidae</taxon>
        <taxon>Heteroderinae</taxon>
        <taxon>Globodera</taxon>
    </lineage>
</organism>
<dbReference type="Proteomes" id="UP000050741">
    <property type="component" value="Unassembled WGS sequence"/>
</dbReference>